<proteinExistence type="predicted"/>
<feature type="signal peptide" evidence="1">
    <location>
        <begin position="1"/>
        <end position="17"/>
    </location>
</feature>
<keyword evidence="1" id="KW-0732">Signal</keyword>
<name>A0A2T3AR23_AMORE</name>
<protein>
    <recommendedName>
        <fullName evidence="4">Secreted protein</fullName>
    </recommendedName>
</protein>
<dbReference type="InParanoid" id="A0A2T3AR23"/>
<dbReference type="EMBL" id="KZ679018">
    <property type="protein sequence ID" value="PSS08714.1"/>
    <property type="molecule type" value="Genomic_DNA"/>
</dbReference>
<evidence type="ECO:0000313" key="2">
    <source>
        <dbReference type="EMBL" id="PSS08714.1"/>
    </source>
</evidence>
<dbReference type="RefSeq" id="XP_024717112.1">
    <property type="nucleotide sequence ID" value="XM_024863966.1"/>
</dbReference>
<evidence type="ECO:0000256" key="1">
    <source>
        <dbReference type="SAM" id="SignalP"/>
    </source>
</evidence>
<dbReference type="Proteomes" id="UP000241818">
    <property type="component" value="Unassembled WGS sequence"/>
</dbReference>
<feature type="chain" id="PRO_5015622999" description="Secreted protein" evidence="1">
    <location>
        <begin position="18"/>
        <end position="97"/>
    </location>
</feature>
<evidence type="ECO:0000313" key="3">
    <source>
        <dbReference type="Proteomes" id="UP000241818"/>
    </source>
</evidence>
<reference evidence="2 3" key="1">
    <citation type="journal article" date="2018" name="New Phytol.">
        <title>Comparative genomics and transcriptomics depict ericoid mycorrhizal fungi as versatile saprotrophs and plant mutualists.</title>
        <authorList>
            <person name="Martino E."/>
            <person name="Morin E."/>
            <person name="Grelet G.A."/>
            <person name="Kuo A."/>
            <person name="Kohler A."/>
            <person name="Daghino S."/>
            <person name="Barry K.W."/>
            <person name="Cichocki N."/>
            <person name="Clum A."/>
            <person name="Dockter R.B."/>
            <person name="Hainaut M."/>
            <person name="Kuo R.C."/>
            <person name="LaButti K."/>
            <person name="Lindahl B.D."/>
            <person name="Lindquist E.A."/>
            <person name="Lipzen A."/>
            <person name="Khouja H.R."/>
            <person name="Magnuson J."/>
            <person name="Murat C."/>
            <person name="Ohm R.A."/>
            <person name="Singer S.W."/>
            <person name="Spatafora J.W."/>
            <person name="Wang M."/>
            <person name="Veneault-Fourrey C."/>
            <person name="Henrissat B."/>
            <person name="Grigoriev I.V."/>
            <person name="Martin F.M."/>
            <person name="Perotto S."/>
        </authorList>
    </citation>
    <scope>NUCLEOTIDE SEQUENCE [LARGE SCALE GENOMIC DNA]</scope>
    <source>
        <strain evidence="2 3">ATCC 22711</strain>
    </source>
</reference>
<dbReference type="GeneID" id="36572047"/>
<gene>
    <name evidence="2" type="ORF">M430DRAFT_188575</name>
</gene>
<sequence>MIFLRALLGVSLLTASTLRPWQCSIARNRRASALHTVGQGKMEVPPNSGGCSFYSFSHSLQHISCASMNDLSFFSKGFSKGFSRILSPLSLKTGVSE</sequence>
<accession>A0A2T3AR23</accession>
<organism evidence="2 3">
    <name type="scientific">Amorphotheca resinae ATCC 22711</name>
    <dbReference type="NCBI Taxonomy" id="857342"/>
    <lineage>
        <taxon>Eukaryota</taxon>
        <taxon>Fungi</taxon>
        <taxon>Dikarya</taxon>
        <taxon>Ascomycota</taxon>
        <taxon>Pezizomycotina</taxon>
        <taxon>Leotiomycetes</taxon>
        <taxon>Helotiales</taxon>
        <taxon>Amorphothecaceae</taxon>
        <taxon>Amorphotheca</taxon>
    </lineage>
</organism>
<dbReference type="AlphaFoldDB" id="A0A2T3AR23"/>
<keyword evidence="3" id="KW-1185">Reference proteome</keyword>
<evidence type="ECO:0008006" key="4">
    <source>
        <dbReference type="Google" id="ProtNLM"/>
    </source>
</evidence>